<feature type="compositionally biased region" description="Polar residues" evidence="1">
    <location>
        <begin position="1"/>
        <end position="21"/>
    </location>
</feature>
<dbReference type="AlphaFoldDB" id="A0AAV4X6K6"/>
<accession>A0AAV4X6K6</accession>
<feature type="compositionally biased region" description="Gly residues" evidence="1">
    <location>
        <begin position="139"/>
        <end position="148"/>
    </location>
</feature>
<name>A0AAV4X6K6_9ARAC</name>
<evidence type="ECO:0000313" key="3">
    <source>
        <dbReference type="Proteomes" id="UP001054837"/>
    </source>
</evidence>
<feature type="region of interest" description="Disordered" evidence="1">
    <location>
        <begin position="93"/>
        <end position="148"/>
    </location>
</feature>
<proteinExistence type="predicted"/>
<dbReference type="Proteomes" id="UP001054837">
    <property type="component" value="Unassembled WGS sequence"/>
</dbReference>
<gene>
    <name evidence="2" type="ORF">CDAR_195171</name>
</gene>
<evidence type="ECO:0000256" key="1">
    <source>
        <dbReference type="SAM" id="MobiDB-lite"/>
    </source>
</evidence>
<comment type="caution">
    <text evidence="2">The sequence shown here is derived from an EMBL/GenBank/DDBJ whole genome shotgun (WGS) entry which is preliminary data.</text>
</comment>
<reference evidence="2 3" key="1">
    <citation type="submission" date="2021-06" db="EMBL/GenBank/DDBJ databases">
        <title>Caerostris darwini draft genome.</title>
        <authorList>
            <person name="Kono N."/>
            <person name="Arakawa K."/>
        </authorList>
    </citation>
    <scope>NUCLEOTIDE SEQUENCE [LARGE SCALE GENOMIC DNA]</scope>
</reference>
<dbReference type="EMBL" id="BPLQ01015713">
    <property type="protein sequence ID" value="GIY90506.1"/>
    <property type="molecule type" value="Genomic_DNA"/>
</dbReference>
<organism evidence="2 3">
    <name type="scientific">Caerostris darwini</name>
    <dbReference type="NCBI Taxonomy" id="1538125"/>
    <lineage>
        <taxon>Eukaryota</taxon>
        <taxon>Metazoa</taxon>
        <taxon>Ecdysozoa</taxon>
        <taxon>Arthropoda</taxon>
        <taxon>Chelicerata</taxon>
        <taxon>Arachnida</taxon>
        <taxon>Araneae</taxon>
        <taxon>Araneomorphae</taxon>
        <taxon>Entelegynae</taxon>
        <taxon>Araneoidea</taxon>
        <taxon>Araneidae</taxon>
        <taxon>Caerostris</taxon>
    </lineage>
</organism>
<evidence type="ECO:0000313" key="2">
    <source>
        <dbReference type="EMBL" id="GIY90506.1"/>
    </source>
</evidence>
<keyword evidence="3" id="KW-1185">Reference proteome</keyword>
<sequence>MNRLSNNKAQKNKATYKTQPFFQKDRKETVREERDVEFINLYTKGDIQRKHLSKRYCCHNWATTSNIAAAPESSPINRQSRNNGCCPPIPCPPLAGKERGEGRRAKKNRSAAFPAGSGSREYLAGESPVDMSAYRGTVEGPGLGNLSL</sequence>
<protein>
    <submittedName>
        <fullName evidence="2">Uncharacterized protein</fullName>
    </submittedName>
</protein>
<feature type="region of interest" description="Disordered" evidence="1">
    <location>
        <begin position="1"/>
        <end position="28"/>
    </location>
</feature>